<evidence type="ECO:0000256" key="1">
    <source>
        <dbReference type="SAM" id="MobiDB-lite"/>
    </source>
</evidence>
<evidence type="ECO:0000313" key="3">
    <source>
        <dbReference type="Proteomes" id="UP000636479"/>
    </source>
</evidence>
<dbReference type="EMBL" id="JACAZF010000007">
    <property type="protein sequence ID" value="KAF7299309.1"/>
    <property type="molecule type" value="Genomic_DNA"/>
</dbReference>
<dbReference type="OrthoDB" id="3044562at2759"/>
<sequence length="422" mass="48317">MRDDQRGTSRVLTWPCHTHVFSNAHVDATTSASKAPETRAKLQPEQGLQACATTSVGPHVFSRGRAIPTSSQTLMSTRPRRPAKRQKLEQNSSPSDLLEQSDADRDFWFLDGNVILEIASHKQFQVYKGVLQNLSAFFRRKFVDNMHSRLHYGVVRLQGDTVADWTHLLSAIFPAEGLKDENPPLEQILAVIRLGRKYEFTQAFLGPSYRRLKGDFPSTLQDYDDVRTTWNYILVPETEPADWNVRNVDGHAIFHVVSQVLNHAEDIGLHSILPMAYYSLLDCDPDLVMNDDNLKQAKRRTFFRGYDNIQKDPDVPLKCLEHGNFIPLTRKCSQRTTAKCESTALALWLKLLPFNKSDSSHTQTVSVLDPWDSDWDNGFCENCLAALMNEYEERRERCFEKLPGWFGLKTWETLHEKDCMLG</sequence>
<gene>
    <name evidence="2" type="ORF">MIND_00879900</name>
</gene>
<name>A0A8H6VYY5_9AGAR</name>
<accession>A0A8H6VYY5</accession>
<feature type="region of interest" description="Disordered" evidence="1">
    <location>
        <begin position="61"/>
        <end position="98"/>
    </location>
</feature>
<dbReference type="GeneID" id="59347971"/>
<dbReference type="AlphaFoldDB" id="A0A8H6VYY5"/>
<organism evidence="2 3">
    <name type="scientific">Mycena indigotica</name>
    <dbReference type="NCBI Taxonomy" id="2126181"/>
    <lineage>
        <taxon>Eukaryota</taxon>
        <taxon>Fungi</taxon>
        <taxon>Dikarya</taxon>
        <taxon>Basidiomycota</taxon>
        <taxon>Agaricomycotina</taxon>
        <taxon>Agaricomycetes</taxon>
        <taxon>Agaricomycetidae</taxon>
        <taxon>Agaricales</taxon>
        <taxon>Marasmiineae</taxon>
        <taxon>Mycenaceae</taxon>
        <taxon>Mycena</taxon>
    </lineage>
</organism>
<protein>
    <submittedName>
        <fullName evidence="2">BTB domain-containing protein</fullName>
    </submittedName>
</protein>
<comment type="caution">
    <text evidence="2">The sequence shown here is derived from an EMBL/GenBank/DDBJ whole genome shotgun (WGS) entry which is preliminary data.</text>
</comment>
<reference evidence="2" key="1">
    <citation type="submission" date="2020-05" db="EMBL/GenBank/DDBJ databases">
        <title>Mycena genomes resolve the evolution of fungal bioluminescence.</title>
        <authorList>
            <person name="Tsai I.J."/>
        </authorList>
    </citation>
    <scope>NUCLEOTIDE SEQUENCE</scope>
    <source>
        <strain evidence="2">171206Taipei</strain>
    </source>
</reference>
<dbReference type="RefSeq" id="XP_037218697.1">
    <property type="nucleotide sequence ID" value="XM_037365455.1"/>
</dbReference>
<evidence type="ECO:0000313" key="2">
    <source>
        <dbReference type="EMBL" id="KAF7299309.1"/>
    </source>
</evidence>
<proteinExistence type="predicted"/>
<keyword evidence="3" id="KW-1185">Reference proteome</keyword>
<dbReference type="Proteomes" id="UP000636479">
    <property type="component" value="Unassembled WGS sequence"/>
</dbReference>